<comment type="subcellular location">
    <subcellularLocation>
        <location evidence="1 10">Cell outer membrane</location>
        <topology evidence="1 10">Multi-pass membrane protein</topology>
    </subcellularLocation>
</comment>
<dbReference type="InterPro" id="IPR000531">
    <property type="entry name" value="Beta-barrel_TonB"/>
</dbReference>
<organism evidence="14 15">
    <name type="scientific">Sphingobium yanoikuyae</name>
    <name type="common">Sphingomonas yanoikuyae</name>
    <dbReference type="NCBI Taxonomy" id="13690"/>
    <lineage>
        <taxon>Bacteria</taxon>
        <taxon>Pseudomonadati</taxon>
        <taxon>Pseudomonadota</taxon>
        <taxon>Alphaproteobacteria</taxon>
        <taxon>Sphingomonadales</taxon>
        <taxon>Sphingomonadaceae</taxon>
        <taxon>Sphingobium</taxon>
    </lineage>
</organism>
<keyword evidence="6" id="KW-0408">Iron</keyword>
<dbReference type="Gene3D" id="2.40.170.20">
    <property type="entry name" value="TonB-dependent receptor, beta-barrel domain"/>
    <property type="match status" value="1"/>
</dbReference>
<evidence type="ECO:0000256" key="11">
    <source>
        <dbReference type="RuleBase" id="RU003357"/>
    </source>
</evidence>
<dbReference type="GO" id="GO:0006826">
    <property type="term" value="P:iron ion transport"/>
    <property type="evidence" value="ECO:0007669"/>
    <property type="project" value="UniProtKB-KW"/>
</dbReference>
<keyword evidence="12" id="KW-0732">Signal</keyword>
<dbReference type="InterPro" id="IPR012910">
    <property type="entry name" value="Plug_dom"/>
</dbReference>
<evidence type="ECO:0000256" key="8">
    <source>
        <dbReference type="ARBA" id="ARBA00023136"/>
    </source>
</evidence>
<dbReference type="Proteomes" id="UP000280708">
    <property type="component" value="Chromosome"/>
</dbReference>
<evidence type="ECO:0000256" key="4">
    <source>
        <dbReference type="ARBA" id="ARBA00022496"/>
    </source>
</evidence>
<evidence type="ECO:0000256" key="12">
    <source>
        <dbReference type="SAM" id="SignalP"/>
    </source>
</evidence>
<dbReference type="AlphaFoldDB" id="A0A3G2UTJ1"/>
<name>A0A3G2UTJ1_SPHYA</name>
<dbReference type="PROSITE" id="PS52016">
    <property type="entry name" value="TONB_DEPENDENT_REC_3"/>
    <property type="match status" value="1"/>
</dbReference>
<keyword evidence="14" id="KW-0675">Receptor</keyword>
<keyword evidence="9 10" id="KW-0998">Cell outer membrane</keyword>
<evidence type="ECO:0000256" key="5">
    <source>
        <dbReference type="ARBA" id="ARBA00022692"/>
    </source>
</evidence>
<proteinExistence type="inferred from homology"/>
<dbReference type="InterPro" id="IPR039426">
    <property type="entry name" value="TonB-dep_rcpt-like"/>
</dbReference>
<dbReference type="EMBL" id="CP033230">
    <property type="protein sequence ID" value="AYO77282.1"/>
    <property type="molecule type" value="Genomic_DNA"/>
</dbReference>
<sequence length="976" mass="104668">MGIVKIALMTSAALCMGAICSQAHAQDAQKTYNLPEQDLATALRSVARGSDYQLVADPKSLKGARAPSLAGAYTVEEAVTALLAPSGLTAEIRDRTITLRGREAPSREEATSATDVLISVTGSRIRGTDAPGSNVIRLDRKAIGQSGYVSAQQILQSIPQAYGGGSNETTAGATGASGANLNASYGSSINLRGLGPSSTLVLLNGNRPALGGSGGVFTDISMIPISAIERIEILADGASAIYGSDAVAGVVNLITRRQFEGNETSFRMGTADGDYDEVQASQILGTKWRSGRAVLAVEYYRRSRLSASDRGYATQDLRPWGGDDYRLQFANPGNIIAGGQSYAIPKGQDGTGLSAADLTAGTLNLQDGWDHADLLPRQTRYSAYGRIEQDLTDRLTIDAEGLYARRSFSKRVNPAGYQSSVTITPDNPYYVDPIGTSQPVSVRYDFTSELGARTDQGKVEGLGLNAGGILRLGGWSVEMRGAYGRQEENFGSVNLPNFARLAVAGASSDPAIALNPFGDGISNSESVLDYIRGSTRTGYVSTIWSGALRGDGPLMDLPGGQARLALGVEHRNERFSSRTVSDQYSLTPIISTAGTQGRRNIEAIYGELFIPIIGEDNSLPAIRSLTLSLAVRRENYSDFGNSTNPKFGLSWKPVDGLELKGSFGTSFRAPGFTELLQTPDSDVFFITPVTDPASLTGTSNVMFYRGNMTDMQPEKARTMTFGFVYEPELLPGLRIASTYFDIRYKDQIVDLTSVLFQMLNNRASYAALINENPSLEMLQSYVSSPNFIDYYGLAASDVDIFIDARTQNLAVTRQKGMDFDVQYRFKAGVGEARVGVDGSYLFKFSRAASASAPSVNILNSINNPVDLRLRGHAGWASDSLSALLSVSYVGGYKNNIVTPNEHVSSWTTLDAQISYRFKNDTGALRGLNLTLGATNLFDKDPPYAAFSFNGISAIGYDPQNANPLGRVLSLQLTKAW</sequence>
<keyword evidence="8 10" id="KW-0472">Membrane</keyword>
<feature type="domain" description="Secretin/TonB short N-terminal" evidence="13">
    <location>
        <begin position="52"/>
        <end position="102"/>
    </location>
</feature>
<evidence type="ECO:0000256" key="10">
    <source>
        <dbReference type="PROSITE-ProRule" id="PRU01360"/>
    </source>
</evidence>
<reference evidence="14 15" key="1">
    <citation type="submission" date="2018-10" db="EMBL/GenBank/DDBJ databases">
        <title>Characterization and genome analysis of a novel bacterium Sphingobium yanoikuyae SJTF8 capable of degrading PAHs.</title>
        <authorList>
            <person name="Yin C."/>
            <person name="Xiong W."/>
            <person name="Liang R."/>
        </authorList>
    </citation>
    <scope>NUCLEOTIDE SEQUENCE [LARGE SCALE GENOMIC DNA]</scope>
    <source>
        <strain evidence="14 15">SJTF8</strain>
    </source>
</reference>
<dbReference type="GO" id="GO:0009279">
    <property type="term" value="C:cell outer membrane"/>
    <property type="evidence" value="ECO:0007669"/>
    <property type="project" value="UniProtKB-SubCell"/>
</dbReference>
<dbReference type="Gene3D" id="3.55.50.30">
    <property type="match status" value="1"/>
</dbReference>
<dbReference type="SMART" id="SM00965">
    <property type="entry name" value="STN"/>
    <property type="match status" value="1"/>
</dbReference>
<dbReference type="Gene3D" id="2.170.130.10">
    <property type="entry name" value="TonB-dependent receptor, plug domain"/>
    <property type="match status" value="1"/>
</dbReference>
<evidence type="ECO:0000256" key="1">
    <source>
        <dbReference type="ARBA" id="ARBA00004571"/>
    </source>
</evidence>
<keyword evidence="7 11" id="KW-0798">TonB box</keyword>
<feature type="signal peptide" evidence="12">
    <location>
        <begin position="1"/>
        <end position="25"/>
    </location>
</feature>
<dbReference type="InterPro" id="IPR011662">
    <property type="entry name" value="Secretin/TonB_short_N"/>
</dbReference>
<keyword evidence="2 10" id="KW-0813">Transport</keyword>
<evidence type="ECO:0000256" key="2">
    <source>
        <dbReference type="ARBA" id="ARBA00022448"/>
    </source>
</evidence>
<dbReference type="InterPro" id="IPR036942">
    <property type="entry name" value="Beta-barrel_TonB_sf"/>
</dbReference>
<dbReference type="Pfam" id="PF00593">
    <property type="entry name" value="TonB_dep_Rec_b-barrel"/>
    <property type="match status" value="1"/>
</dbReference>
<dbReference type="PANTHER" id="PTHR47234:SF2">
    <property type="entry name" value="TONB-DEPENDENT RECEPTOR"/>
    <property type="match status" value="1"/>
</dbReference>
<keyword evidence="4" id="KW-0406">Ion transport</keyword>
<protein>
    <submittedName>
        <fullName evidence="14">TonB-dependent receptor</fullName>
    </submittedName>
</protein>
<keyword evidence="5 10" id="KW-0812">Transmembrane</keyword>
<evidence type="ECO:0000256" key="9">
    <source>
        <dbReference type="ARBA" id="ARBA00023237"/>
    </source>
</evidence>
<evidence type="ECO:0000313" key="14">
    <source>
        <dbReference type="EMBL" id="AYO77282.1"/>
    </source>
</evidence>
<keyword evidence="3 10" id="KW-1134">Transmembrane beta strand</keyword>
<dbReference type="PANTHER" id="PTHR47234">
    <property type="match status" value="1"/>
</dbReference>
<dbReference type="InterPro" id="IPR037066">
    <property type="entry name" value="Plug_dom_sf"/>
</dbReference>
<accession>A0A3G2UTJ1</accession>
<comment type="similarity">
    <text evidence="10 11">Belongs to the TonB-dependent receptor family.</text>
</comment>
<evidence type="ECO:0000256" key="6">
    <source>
        <dbReference type="ARBA" id="ARBA00023004"/>
    </source>
</evidence>
<gene>
    <name evidence="14" type="ORF">EBF16_10510</name>
</gene>
<dbReference type="Pfam" id="PF07660">
    <property type="entry name" value="STN"/>
    <property type="match status" value="1"/>
</dbReference>
<evidence type="ECO:0000313" key="15">
    <source>
        <dbReference type="Proteomes" id="UP000280708"/>
    </source>
</evidence>
<keyword evidence="4" id="KW-0410">Iron transport</keyword>
<dbReference type="Pfam" id="PF07715">
    <property type="entry name" value="Plug"/>
    <property type="match status" value="1"/>
</dbReference>
<evidence type="ECO:0000256" key="7">
    <source>
        <dbReference type="ARBA" id="ARBA00023077"/>
    </source>
</evidence>
<evidence type="ECO:0000259" key="13">
    <source>
        <dbReference type="SMART" id="SM00965"/>
    </source>
</evidence>
<dbReference type="SUPFAM" id="SSF56935">
    <property type="entry name" value="Porins"/>
    <property type="match status" value="1"/>
</dbReference>
<evidence type="ECO:0000256" key="3">
    <source>
        <dbReference type="ARBA" id="ARBA00022452"/>
    </source>
</evidence>
<feature type="chain" id="PRO_5018051326" evidence="12">
    <location>
        <begin position="26"/>
        <end position="976"/>
    </location>
</feature>